<reference evidence="2 3" key="1">
    <citation type="submission" date="2018-04" db="EMBL/GenBank/DDBJ databases">
        <title>Denitrifier Microvirgula.</title>
        <authorList>
            <person name="Anderson E."/>
            <person name="Jang J."/>
            <person name="Ishii S."/>
        </authorList>
    </citation>
    <scope>NUCLEOTIDE SEQUENCE [LARGE SCALE GENOMIC DNA]</scope>
    <source>
        <strain evidence="2 3">BE2.4</strain>
    </source>
</reference>
<organism evidence="2 3">
    <name type="scientific">Microvirgula aerodenitrificans</name>
    <dbReference type="NCBI Taxonomy" id="57480"/>
    <lineage>
        <taxon>Bacteria</taxon>
        <taxon>Pseudomonadati</taxon>
        <taxon>Pseudomonadota</taxon>
        <taxon>Betaproteobacteria</taxon>
        <taxon>Neisseriales</taxon>
        <taxon>Aquaspirillaceae</taxon>
        <taxon>Microvirgula</taxon>
    </lineage>
</organism>
<sequence length="233" mass="25343">MSARNSILGKLRAAPAAAAVEPDIAAFYAARLQRPLTAMIAEWAMMMRAVRTEVVFCREPDWDAALVRVVSDKQIGRLLLAPATAHGKRAMDTLAAQPKPPRMHGYDRAIDEWKAELFNEVDAGFTSVRAGICSTGSLIAWPTPDEPRTMSLVPPVHIALFDASRMYDTLYQAMQVEGWKNGLPTNSLLISGPSKTSDIQQTVAYGAHGPRELIVLCVLPTDVSVNDVEGTAQ</sequence>
<evidence type="ECO:0000259" key="1">
    <source>
        <dbReference type="Pfam" id="PF02589"/>
    </source>
</evidence>
<protein>
    <submittedName>
        <fullName evidence="2">Lactate utilization protein</fullName>
    </submittedName>
</protein>
<dbReference type="KEGG" id="maer:DAI18_04295"/>
<dbReference type="RefSeq" id="WP_028498072.1">
    <property type="nucleotide sequence ID" value="NZ_CP028519.1"/>
</dbReference>
<gene>
    <name evidence="2" type="ORF">DAI18_04295</name>
</gene>
<dbReference type="Proteomes" id="UP000244173">
    <property type="component" value="Chromosome"/>
</dbReference>
<dbReference type="Pfam" id="PF02589">
    <property type="entry name" value="LUD_dom"/>
    <property type="match status" value="1"/>
</dbReference>
<evidence type="ECO:0000313" key="3">
    <source>
        <dbReference type="Proteomes" id="UP000244173"/>
    </source>
</evidence>
<dbReference type="STRING" id="1122240.GCA_000620105_00600"/>
<dbReference type="PANTHER" id="PTHR43682:SF1">
    <property type="entry name" value="LACTATE UTILIZATION PROTEIN C"/>
    <property type="match status" value="1"/>
</dbReference>
<evidence type="ECO:0000313" key="2">
    <source>
        <dbReference type="EMBL" id="AVY93353.1"/>
    </source>
</evidence>
<dbReference type="InterPro" id="IPR037171">
    <property type="entry name" value="NagB/RpiA_transferase-like"/>
</dbReference>
<name>A0A2S0P7R7_9NEIS</name>
<dbReference type="EMBL" id="CP028519">
    <property type="protein sequence ID" value="AVY93353.1"/>
    <property type="molecule type" value="Genomic_DNA"/>
</dbReference>
<dbReference type="PANTHER" id="PTHR43682">
    <property type="entry name" value="LACTATE UTILIZATION PROTEIN C"/>
    <property type="match status" value="1"/>
</dbReference>
<dbReference type="Gene3D" id="3.40.50.10420">
    <property type="entry name" value="NagB/RpiA/CoA transferase-like"/>
    <property type="match status" value="1"/>
</dbReference>
<feature type="domain" description="LUD" evidence="1">
    <location>
        <begin position="41"/>
        <end position="217"/>
    </location>
</feature>
<dbReference type="SUPFAM" id="SSF100950">
    <property type="entry name" value="NagB/RpiA/CoA transferase-like"/>
    <property type="match status" value="1"/>
</dbReference>
<dbReference type="InterPro" id="IPR003741">
    <property type="entry name" value="LUD_dom"/>
</dbReference>
<dbReference type="InterPro" id="IPR024185">
    <property type="entry name" value="FTHF_cligase-like_sf"/>
</dbReference>
<dbReference type="OrthoDB" id="9794157at2"/>
<accession>A0A2S0P7R7</accession>
<keyword evidence="3" id="KW-1185">Reference proteome</keyword>
<dbReference type="AlphaFoldDB" id="A0A2S0P7R7"/>
<proteinExistence type="predicted"/>